<comment type="caution">
    <text evidence="5">The sequence shown here is derived from an EMBL/GenBank/DDBJ whole genome shotgun (WGS) entry which is preliminary data.</text>
</comment>
<dbReference type="Pfam" id="PF14526">
    <property type="entry name" value="Cass2"/>
    <property type="match status" value="1"/>
</dbReference>
<dbReference type="Gene3D" id="1.10.10.60">
    <property type="entry name" value="Homeodomain-like"/>
    <property type="match status" value="2"/>
</dbReference>
<evidence type="ECO:0000259" key="4">
    <source>
        <dbReference type="PROSITE" id="PS01124"/>
    </source>
</evidence>
<dbReference type="InterPro" id="IPR009057">
    <property type="entry name" value="Homeodomain-like_sf"/>
</dbReference>
<name>A0ABW5WSR9_9STAP</name>
<reference evidence="6" key="1">
    <citation type="journal article" date="2019" name="Int. J. Syst. Evol. Microbiol.">
        <title>The Global Catalogue of Microorganisms (GCM) 10K type strain sequencing project: providing services to taxonomists for standard genome sequencing and annotation.</title>
        <authorList>
            <consortium name="The Broad Institute Genomics Platform"/>
            <consortium name="The Broad Institute Genome Sequencing Center for Infectious Disease"/>
            <person name="Wu L."/>
            <person name="Ma J."/>
        </authorList>
    </citation>
    <scope>NUCLEOTIDE SEQUENCE [LARGE SCALE GENOMIC DNA]</scope>
    <source>
        <strain evidence="6">KCTC 33575</strain>
    </source>
</reference>
<dbReference type="PROSITE" id="PS01124">
    <property type="entry name" value="HTH_ARAC_FAMILY_2"/>
    <property type="match status" value="1"/>
</dbReference>
<organism evidence="5 6">
    <name type="scientific">Corticicoccus populi</name>
    <dbReference type="NCBI Taxonomy" id="1812821"/>
    <lineage>
        <taxon>Bacteria</taxon>
        <taxon>Bacillati</taxon>
        <taxon>Bacillota</taxon>
        <taxon>Bacilli</taxon>
        <taxon>Bacillales</taxon>
        <taxon>Staphylococcaceae</taxon>
        <taxon>Corticicoccus</taxon>
    </lineage>
</organism>
<dbReference type="InterPro" id="IPR029441">
    <property type="entry name" value="Cass2"/>
</dbReference>
<proteinExistence type="predicted"/>
<keyword evidence="1" id="KW-0805">Transcription regulation</keyword>
<dbReference type="InterPro" id="IPR050959">
    <property type="entry name" value="MarA-like"/>
</dbReference>
<dbReference type="SUPFAM" id="SSF46689">
    <property type="entry name" value="Homeodomain-like"/>
    <property type="match status" value="2"/>
</dbReference>
<keyword evidence="2" id="KW-0238">DNA-binding</keyword>
<dbReference type="InterPro" id="IPR011256">
    <property type="entry name" value="Reg_factor_effector_dom_sf"/>
</dbReference>
<accession>A0ABW5WSR9</accession>
<dbReference type="Gene3D" id="3.20.80.10">
    <property type="entry name" value="Regulatory factor, effector binding domain"/>
    <property type="match status" value="1"/>
</dbReference>
<gene>
    <name evidence="5" type="ORF">ACFSX4_02840</name>
</gene>
<protein>
    <submittedName>
        <fullName evidence="5">Helix-turn-helix domain-containing protein</fullName>
    </submittedName>
</protein>
<evidence type="ECO:0000256" key="2">
    <source>
        <dbReference type="ARBA" id="ARBA00023125"/>
    </source>
</evidence>
<dbReference type="Pfam" id="PF12833">
    <property type="entry name" value="HTH_18"/>
    <property type="match status" value="1"/>
</dbReference>
<sequence length="281" mass="33210">METVNFVEKFIVYIEDHLRESIDYDQVLMNLGVDSKSFMTIFTSLTGMTPFEYQEKRRMTEIAYELYEGHRRLIDIAKYYGYRDAEVFKAKYREYMGISPYDTEKHIKKLDLMERISFQVVPVDQPGYASRIMTINGFRVIGVTKHFLLKTYNKAEKYEFIKYVETSGVTEELLKYNDGPVKGIILYERYIDGDLVLMVGVASNQSAPFEETYTESGEFAVFNGQGNAYETIDDIYRYIFRRWRFKAQPELDCNFSIEVIKSAYDFEYNDTKVQVWQALEY</sequence>
<dbReference type="PANTHER" id="PTHR47504:SF5">
    <property type="entry name" value="RIGHT ORIGIN-BINDING PROTEIN"/>
    <property type="match status" value="1"/>
</dbReference>
<keyword evidence="3" id="KW-0804">Transcription</keyword>
<evidence type="ECO:0000313" key="6">
    <source>
        <dbReference type="Proteomes" id="UP001597519"/>
    </source>
</evidence>
<dbReference type="Proteomes" id="UP001597519">
    <property type="component" value="Unassembled WGS sequence"/>
</dbReference>
<dbReference type="PANTHER" id="PTHR47504">
    <property type="entry name" value="RIGHT ORIGIN-BINDING PROTEIN"/>
    <property type="match status" value="1"/>
</dbReference>
<evidence type="ECO:0000256" key="3">
    <source>
        <dbReference type="ARBA" id="ARBA00023163"/>
    </source>
</evidence>
<dbReference type="SMART" id="SM00342">
    <property type="entry name" value="HTH_ARAC"/>
    <property type="match status" value="1"/>
</dbReference>
<evidence type="ECO:0000313" key="5">
    <source>
        <dbReference type="EMBL" id="MFD2829387.1"/>
    </source>
</evidence>
<keyword evidence="6" id="KW-1185">Reference proteome</keyword>
<evidence type="ECO:0000256" key="1">
    <source>
        <dbReference type="ARBA" id="ARBA00023015"/>
    </source>
</evidence>
<dbReference type="RefSeq" id="WP_377771341.1">
    <property type="nucleotide sequence ID" value="NZ_JBHUOQ010000001.1"/>
</dbReference>
<dbReference type="EMBL" id="JBHUOQ010000001">
    <property type="protein sequence ID" value="MFD2829387.1"/>
    <property type="molecule type" value="Genomic_DNA"/>
</dbReference>
<dbReference type="InterPro" id="IPR018060">
    <property type="entry name" value="HTH_AraC"/>
</dbReference>
<feature type="domain" description="HTH araC/xylS-type" evidence="4">
    <location>
        <begin position="8"/>
        <end position="106"/>
    </location>
</feature>